<dbReference type="PANTHER" id="PTHR35526">
    <property type="entry name" value="ANTI-SIGMA-F FACTOR RSBW-RELATED"/>
    <property type="match status" value="1"/>
</dbReference>
<feature type="domain" description="Histidine kinase/HSP90-like ATPase" evidence="2">
    <location>
        <begin position="204"/>
        <end position="313"/>
    </location>
</feature>
<evidence type="ECO:0000313" key="5">
    <source>
        <dbReference type="Proteomes" id="UP001631993"/>
    </source>
</evidence>
<evidence type="ECO:0000256" key="1">
    <source>
        <dbReference type="ARBA" id="ARBA00022527"/>
    </source>
</evidence>
<comment type="caution">
    <text evidence="4">The sequence shown here is derived from an EMBL/GenBank/DDBJ whole genome shotgun (WGS) entry which is preliminary data.</text>
</comment>
<dbReference type="InterPro" id="IPR036890">
    <property type="entry name" value="HATPase_C_sf"/>
</dbReference>
<protein>
    <submittedName>
        <fullName evidence="4">Anti-sigma factor RsbA family regulatory protein</fullName>
    </submittedName>
</protein>
<dbReference type="Pfam" id="PF14417">
    <property type="entry name" value="MEDS"/>
    <property type="match status" value="1"/>
</dbReference>
<dbReference type="RefSeq" id="WP_369279577.1">
    <property type="nucleotide sequence ID" value="NZ_JBJVMW010000008.1"/>
</dbReference>
<dbReference type="InterPro" id="IPR025847">
    <property type="entry name" value="MEDS_domain"/>
</dbReference>
<gene>
    <name evidence="4" type="ORF">ACKI1S_17975</name>
</gene>
<evidence type="ECO:0000259" key="3">
    <source>
        <dbReference type="Pfam" id="PF14417"/>
    </source>
</evidence>
<dbReference type="Pfam" id="PF13581">
    <property type="entry name" value="HATPase_c_2"/>
    <property type="match status" value="1"/>
</dbReference>
<dbReference type="NCBIfam" id="NF041045">
    <property type="entry name" value="RsbA_anti_sig"/>
    <property type="match status" value="1"/>
</dbReference>
<dbReference type="EMBL" id="JBJVNE010000008">
    <property type="protein sequence ID" value="MFM9648027.1"/>
    <property type="molecule type" value="Genomic_DNA"/>
</dbReference>
<keyword evidence="1" id="KW-0418">Kinase</keyword>
<reference evidence="4 5" key="1">
    <citation type="submission" date="2024-12" db="EMBL/GenBank/DDBJ databases">
        <title>Forecasting of Potato common scab and diversities of Pathogenic streptomyces spp. in china.</title>
        <authorList>
            <person name="Handique U."/>
            <person name="Wu J."/>
        </authorList>
    </citation>
    <scope>NUCLEOTIDE SEQUENCE [LARGE SCALE GENOMIC DNA]</scope>
    <source>
        <strain evidence="4 5">ZRIMU1585</strain>
    </source>
</reference>
<proteinExistence type="predicted"/>
<dbReference type="PANTHER" id="PTHR35526:SF3">
    <property type="entry name" value="ANTI-SIGMA-F FACTOR RSBW"/>
    <property type="match status" value="1"/>
</dbReference>
<evidence type="ECO:0000313" key="4">
    <source>
        <dbReference type="EMBL" id="MFM9648027.1"/>
    </source>
</evidence>
<organism evidence="4 5">
    <name type="scientific">Streptomyces galilaeus</name>
    <dbReference type="NCBI Taxonomy" id="33899"/>
    <lineage>
        <taxon>Bacteria</taxon>
        <taxon>Bacillati</taxon>
        <taxon>Actinomycetota</taxon>
        <taxon>Actinomycetes</taxon>
        <taxon>Kitasatosporales</taxon>
        <taxon>Streptomycetaceae</taxon>
        <taxon>Streptomyces</taxon>
    </lineage>
</organism>
<name>A0ABW9IJ66_STRGJ</name>
<keyword evidence="1" id="KW-0723">Serine/threonine-protein kinase</keyword>
<dbReference type="Proteomes" id="UP001631993">
    <property type="component" value="Unassembled WGS sequence"/>
</dbReference>
<sequence>MTTAADREDEKGEQEGTFAHPALFYRDGREYADRTVDFVREGLALGEPVAVAVPGPRLELIGAGLGPDAEDVLLLDMTEAGRNPGRIIPGVLRAFADAHRHARVRIIGEPVWAGRSSVEYPACAQHEALINAAFEGRAATILCPYDETRLDADVLADARITHPTLIAGGRERASDAYDWQAVVDRYNEVLAPAPDAAVLSFGSAELPEVRHFAVDRAARLGLGGQRLQDAELAVAELTTNSVVHGGGQGTLWIWAEAGQVVCEVRDRGRLTDPLAGRRPPARGQIGGRGLMLVHYVADLVRLHTAPDGTTVRFYLGL</sequence>
<dbReference type="CDD" id="cd16936">
    <property type="entry name" value="HATPase_RsbW-like"/>
    <property type="match status" value="1"/>
</dbReference>
<dbReference type="Gene3D" id="3.30.565.10">
    <property type="entry name" value="Histidine kinase-like ATPase, C-terminal domain"/>
    <property type="match status" value="1"/>
</dbReference>
<evidence type="ECO:0000259" key="2">
    <source>
        <dbReference type="Pfam" id="PF13581"/>
    </source>
</evidence>
<accession>A0ABW9IJ66</accession>
<feature type="domain" description="MEDS" evidence="3">
    <location>
        <begin position="20"/>
        <end position="163"/>
    </location>
</feature>
<dbReference type="InterPro" id="IPR047718">
    <property type="entry name" value="RsbA-like_anti_sig"/>
</dbReference>
<dbReference type="InterPro" id="IPR050267">
    <property type="entry name" value="Anti-sigma-factor_SerPK"/>
</dbReference>
<dbReference type="SUPFAM" id="SSF55874">
    <property type="entry name" value="ATPase domain of HSP90 chaperone/DNA topoisomerase II/histidine kinase"/>
    <property type="match status" value="1"/>
</dbReference>
<dbReference type="InterPro" id="IPR003594">
    <property type="entry name" value="HATPase_dom"/>
</dbReference>
<keyword evidence="5" id="KW-1185">Reference proteome</keyword>
<keyword evidence="1" id="KW-0808">Transferase</keyword>